<proteinExistence type="predicted"/>
<evidence type="ECO:0000313" key="2">
    <source>
        <dbReference type="EMBL" id="CAB4201963.1"/>
    </source>
</evidence>
<sequence length="36" mass="4301">MKTIIENMIRERGSLQFDDADELIRFIRVFLGRVFA</sequence>
<reference evidence="1" key="1">
    <citation type="submission" date="2020-05" db="EMBL/GenBank/DDBJ databases">
        <authorList>
            <person name="Chiriac C."/>
            <person name="Salcher M."/>
            <person name="Ghai R."/>
            <person name="Kavagutti S V."/>
        </authorList>
    </citation>
    <scope>NUCLEOTIDE SEQUENCE</scope>
</reference>
<protein>
    <submittedName>
        <fullName evidence="1">Uncharacterized protein</fullName>
    </submittedName>
</protein>
<dbReference type="EMBL" id="LR797311">
    <property type="protein sequence ID" value="CAB4201963.1"/>
    <property type="molecule type" value="Genomic_DNA"/>
</dbReference>
<name>A0A6J5QH69_9CAUD</name>
<organism evidence="1">
    <name type="scientific">uncultured Caudovirales phage</name>
    <dbReference type="NCBI Taxonomy" id="2100421"/>
    <lineage>
        <taxon>Viruses</taxon>
        <taxon>Duplodnaviria</taxon>
        <taxon>Heunggongvirae</taxon>
        <taxon>Uroviricota</taxon>
        <taxon>Caudoviricetes</taxon>
        <taxon>Peduoviridae</taxon>
        <taxon>Maltschvirus</taxon>
        <taxon>Maltschvirus maltsch</taxon>
    </lineage>
</organism>
<dbReference type="EMBL" id="LR797059">
    <property type="protein sequence ID" value="CAB4183713.1"/>
    <property type="molecule type" value="Genomic_DNA"/>
</dbReference>
<evidence type="ECO:0000313" key="1">
    <source>
        <dbReference type="EMBL" id="CAB4183713.1"/>
    </source>
</evidence>
<accession>A0A6J5QH69</accession>
<gene>
    <name evidence="1" type="ORF">UFOVP1101_2</name>
    <name evidence="2" type="ORF">UFOVP1362_24</name>
</gene>